<evidence type="ECO:0000259" key="7">
    <source>
        <dbReference type="PROSITE" id="PS50811"/>
    </source>
</evidence>
<evidence type="ECO:0000313" key="9">
    <source>
        <dbReference type="Proteomes" id="UP001159364"/>
    </source>
</evidence>
<dbReference type="SUPFAM" id="SSF118290">
    <property type="entry name" value="WRKY DNA-binding domain"/>
    <property type="match status" value="1"/>
</dbReference>
<dbReference type="GO" id="GO:0003700">
    <property type="term" value="F:DNA-binding transcription factor activity"/>
    <property type="evidence" value="ECO:0007669"/>
    <property type="project" value="InterPro"/>
</dbReference>
<dbReference type="EMBL" id="JAIWQS010000003">
    <property type="protein sequence ID" value="KAJ8771017.1"/>
    <property type="molecule type" value="Genomic_DNA"/>
</dbReference>
<feature type="compositionally biased region" description="Low complexity" evidence="6">
    <location>
        <begin position="141"/>
        <end position="150"/>
    </location>
</feature>
<dbReference type="Proteomes" id="UP001159364">
    <property type="component" value="Linkage Group LG03"/>
</dbReference>
<dbReference type="PANTHER" id="PTHR31282">
    <property type="entry name" value="WRKY TRANSCRIPTION FACTOR 21-RELATED"/>
    <property type="match status" value="1"/>
</dbReference>
<comment type="caution">
    <text evidence="8">The sequence shown here is derived from an EMBL/GenBank/DDBJ whole genome shotgun (WGS) entry which is preliminary data.</text>
</comment>
<evidence type="ECO:0000256" key="4">
    <source>
        <dbReference type="ARBA" id="ARBA00023163"/>
    </source>
</evidence>
<dbReference type="InterPro" id="IPR044810">
    <property type="entry name" value="WRKY_plant"/>
</dbReference>
<feature type="region of interest" description="Disordered" evidence="6">
    <location>
        <begin position="141"/>
        <end position="182"/>
    </location>
</feature>
<comment type="subcellular location">
    <subcellularLocation>
        <location evidence="1">Nucleus</location>
    </subcellularLocation>
</comment>
<reference evidence="8 9" key="1">
    <citation type="submission" date="2021-09" db="EMBL/GenBank/DDBJ databases">
        <title>Genomic insights and catalytic innovation underlie evolution of tropane alkaloids biosynthesis.</title>
        <authorList>
            <person name="Wang Y.-J."/>
            <person name="Tian T."/>
            <person name="Huang J.-P."/>
            <person name="Huang S.-X."/>
        </authorList>
    </citation>
    <scope>NUCLEOTIDE SEQUENCE [LARGE SCALE GENOMIC DNA]</scope>
    <source>
        <strain evidence="8">KIB-2018</strain>
        <tissue evidence="8">Leaf</tissue>
    </source>
</reference>
<keyword evidence="4" id="KW-0804">Transcription</keyword>
<dbReference type="Pfam" id="PF03106">
    <property type="entry name" value="WRKY"/>
    <property type="match status" value="1"/>
</dbReference>
<keyword evidence="9" id="KW-1185">Reference proteome</keyword>
<keyword evidence="2" id="KW-0805">Transcription regulation</keyword>
<evidence type="ECO:0000256" key="1">
    <source>
        <dbReference type="ARBA" id="ARBA00004123"/>
    </source>
</evidence>
<organism evidence="8 9">
    <name type="scientific">Erythroxylum novogranatense</name>
    <dbReference type="NCBI Taxonomy" id="1862640"/>
    <lineage>
        <taxon>Eukaryota</taxon>
        <taxon>Viridiplantae</taxon>
        <taxon>Streptophyta</taxon>
        <taxon>Embryophyta</taxon>
        <taxon>Tracheophyta</taxon>
        <taxon>Spermatophyta</taxon>
        <taxon>Magnoliopsida</taxon>
        <taxon>eudicotyledons</taxon>
        <taxon>Gunneridae</taxon>
        <taxon>Pentapetalae</taxon>
        <taxon>rosids</taxon>
        <taxon>fabids</taxon>
        <taxon>Malpighiales</taxon>
        <taxon>Erythroxylaceae</taxon>
        <taxon>Erythroxylum</taxon>
    </lineage>
</organism>
<dbReference type="PROSITE" id="PS50811">
    <property type="entry name" value="WRKY"/>
    <property type="match status" value="1"/>
</dbReference>
<evidence type="ECO:0000313" key="8">
    <source>
        <dbReference type="EMBL" id="KAJ8771017.1"/>
    </source>
</evidence>
<dbReference type="GO" id="GO:0043565">
    <property type="term" value="F:sequence-specific DNA binding"/>
    <property type="evidence" value="ECO:0007669"/>
    <property type="project" value="InterPro"/>
</dbReference>
<evidence type="ECO:0000256" key="5">
    <source>
        <dbReference type="ARBA" id="ARBA00023242"/>
    </source>
</evidence>
<evidence type="ECO:0000256" key="6">
    <source>
        <dbReference type="SAM" id="MobiDB-lite"/>
    </source>
</evidence>
<evidence type="ECO:0000256" key="2">
    <source>
        <dbReference type="ARBA" id="ARBA00023015"/>
    </source>
</evidence>
<name>A0AAV8TVU0_9ROSI</name>
<keyword evidence="3" id="KW-0238">DNA-binding</keyword>
<evidence type="ECO:0000256" key="3">
    <source>
        <dbReference type="ARBA" id="ARBA00023125"/>
    </source>
</evidence>
<dbReference type="SMART" id="SM00774">
    <property type="entry name" value="WRKY"/>
    <property type="match status" value="1"/>
</dbReference>
<proteinExistence type="predicted"/>
<gene>
    <name evidence="8" type="ORF">K2173_023342</name>
</gene>
<dbReference type="AlphaFoldDB" id="A0AAV8TVU0"/>
<dbReference type="GO" id="GO:0005634">
    <property type="term" value="C:nucleus"/>
    <property type="evidence" value="ECO:0007669"/>
    <property type="project" value="UniProtKB-SubCell"/>
</dbReference>
<accession>A0AAV8TVU0</accession>
<protein>
    <recommendedName>
        <fullName evidence="7">WRKY domain-containing protein</fullName>
    </recommendedName>
</protein>
<dbReference type="Gene3D" id="2.20.25.80">
    <property type="entry name" value="WRKY domain"/>
    <property type="match status" value="1"/>
</dbReference>
<feature type="domain" description="WRKY" evidence="7">
    <location>
        <begin position="180"/>
        <end position="237"/>
    </location>
</feature>
<dbReference type="InterPro" id="IPR036576">
    <property type="entry name" value="WRKY_dom_sf"/>
</dbReference>
<keyword evidence="5" id="KW-0539">Nucleus</keyword>
<dbReference type="InterPro" id="IPR003657">
    <property type="entry name" value="WRKY_dom"/>
</dbReference>
<sequence>MATAAPADIISLILHGCKLAREVESSLANLQPEALGNSLNDIIGVFEAARDRLNAGKEYHFSSYPSGPMFHQQSEGLKEWLIRRSTTIPCTSSAMEMYHRTPTFEVGGDPLHERVKEIIGTKQMPLRAAVCDVQAMDTGGASKAAASSSSQRLKRRKDAGDKRTMRVPVPTGGNTEIPPDDGFGWRKYGQKEILGSKFPRAYFRCTHQKLYQCPAKKQVQRLDDDPLTYEVTYRGEHTCYMSATAPIISSVPQATLVSAPEVSLGGSSSSGSGMVVTTAVGVGSSSRHEFQYPVADMAYALFNSGSTNTSDSMELIFTHQRQRGDTLDQ</sequence>